<name>A0AAV2D0S4_9ROSI</name>
<evidence type="ECO:0000259" key="2">
    <source>
        <dbReference type="Pfam" id="PF23622"/>
    </source>
</evidence>
<dbReference type="InterPro" id="IPR036047">
    <property type="entry name" value="F-box-like_dom_sf"/>
</dbReference>
<reference evidence="3 4" key="1">
    <citation type="submission" date="2024-04" db="EMBL/GenBank/DDBJ databases">
        <authorList>
            <person name="Fracassetti M."/>
        </authorList>
    </citation>
    <scope>NUCLEOTIDE SEQUENCE [LARGE SCALE GENOMIC DNA]</scope>
</reference>
<proteinExistence type="predicted"/>
<dbReference type="SUPFAM" id="SSF52047">
    <property type="entry name" value="RNI-like"/>
    <property type="match status" value="1"/>
</dbReference>
<dbReference type="InterPro" id="IPR001810">
    <property type="entry name" value="F-box_dom"/>
</dbReference>
<dbReference type="InterPro" id="IPR032675">
    <property type="entry name" value="LRR_dom_sf"/>
</dbReference>
<dbReference type="Gene3D" id="3.80.10.10">
    <property type="entry name" value="Ribonuclease Inhibitor"/>
    <property type="match status" value="1"/>
</dbReference>
<gene>
    <name evidence="3" type="ORF">LTRI10_LOCUS9686</name>
</gene>
<dbReference type="AlphaFoldDB" id="A0AAV2D0S4"/>
<accession>A0AAV2D0S4</accession>
<dbReference type="Pfam" id="PF23622">
    <property type="entry name" value="LRR_At1g61320_AtMIF1"/>
    <property type="match status" value="1"/>
</dbReference>
<sequence>MSSGSVSSVDEKGEDECSGAVDRISELPEGILLSILSLLSLKDAVKTSLLSGGWVNLWKSAVKELDFDAPEIQYAQSGLIPARRIKFKNWVNRVVRQLMDASSPGQITKFRVSFTLTNQCNSKGEIDKWLKFALSKRVEFIELPLVTYILTPESDGRKYVFPEDCFDHIKTPAGLSDIRSIRTLRLSYVAVEAETIEHFISHCPYLEELAVRKSELIVKLRVAAAAGSSSSSSLALKRLKVVRCRKLKTLEIDNAPCLTHFTYQGGELAELRLENCVSLVNVNLGSDFCTPSFAFDSISCYARLLAALTVKICQNNFRFSNVPEFTHLEQLTIETIGNSNSKIIRLVTLINACPRIHTLRLKMYTFPASEMEECPTPDVARVGRESIKTVEIIGFNGFPIECEFIDYVLECFLGDGENSSTS</sequence>
<dbReference type="InterPro" id="IPR055357">
    <property type="entry name" value="LRR_At1g61320_AtMIF1"/>
</dbReference>
<feature type="domain" description="At1g61320/AtMIF1 LRR" evidence="2">
    <location>
        <begin position="107"/>
        <end position="396"/>
    </location>
</feature>
<dbReference type="PANTHER" id="PTHR34145">
    <property type="entry name" value="OS02G0105600 PROTEIN"/>
    <property type="match status" value="1"/>
</dbReference>
<evidence type="ECO:0000259" key="1">
    <source>
        <dbReference type="Pfam" id="PF00646"/>
    </source>
</evidence>
<dbReference type="SUPFAM" id="SSF81383">
    <property type="entry name" value="F-box domain"/>
    <property type="match status" value="1"/>
</dbReference>
<keyword evidence="4" id="KW-1185">Reference proteome</keyword>
<feature type="domain" description="F-box" evidence="1">
    <location>
        <begin position="24"/>
        <end position="60"/>
    </location>
</feature>
<evidence type="ECO:0008006" key="5">
    <source>
        <dbReference type="Google" id="ProtNLM"/>
    </source>
</evidence>
<protein>
    <recommendedName>
        <fullName evidence="5">F-box domain-containing protein</fullName>
    </recommendedName>
</protein>
<evidence type="ECO:0000313" key="4">
    <source>
        <dbReference type="Proteomes" id="UP001497516"/>
    </source>
</evidence>
<dbReference type="Proteomes" id="UP001497516">
    <property type="component" value="Chromosome 10"/>
</dbReference>
<dbReference type="PANTHER" id="PTHR34145:SF68">
    <property type="entry name" value="FBD DOMAIN-CONTAINING PROTEIN"/>
    <property type="match status" value="1"/>
</dbReference>
<dbReference type="InterPro" id="IPR053772">
    <property type="entry name" value="At1g61320/At1g61330-like"/>
</dbReference>
<dbReference type="EMBL" id="OZ034814">
    <property type="protein sequence ID" value="CAL1362919.1"/>
    <property type="molecule type" value="Genomic_DNA"/>
</dbReference>
<organism evidence="3 4">
    <name type="scientific">Linum trigynum</name>
    <dbReference type="NCBI Taxonomy" id="586398"/>
    <lineage>
        <taxon>Eukaryota</taxon>
        <taxon>Viridiplantae</taxon>
        <taxon>Streptophyta</taxon>
        <taxon>Embryophyta</taxon>
        <taxon>Tracheophyta</taxon>
        <taxon>Spermatophyta</taxon>
        <taxon>Magnoliopsida</taxon>
        <taxon>eudicotyledons</taxon>
        <taxon>Gunneridae</taxon>
        <taxon>Pentapetalae</taxon>
        <taxon>rosids</taxon>
        <taxon>fabids</taxon>
        <taxon>Malpighiales</taxon>
        <taxon>Linaceae</taxon>
        <taxon>Linum</taxon>
    </lineage>
</organism>
<dbReference type="Pfam" id="PF00646">
    <property type="entry name" value="F-box"/>
    <property type="match status" value="1"/>
</dbReference>
<evidence type="ECO:0000313" key="3">
    <source>
        <dbReference type="EMBL" id="CAL1362919.1"/>
    </source>
</evidence>